<dbReference type="STRING" id="1223802.SUTH_00443"/>
<dbReference type="PROSITE" id="PS51007">
    <property type="entry name" value="CYTC"/>
    <property type="match status" value="1"/>
</dbReference>
<evidence type="ECO:0000256" key="2">
    <source>
        <dbReference type="ARBA" id="ARBA00022617"/>
    </source>
</evidence>
<comment type="PTM">
    <text evidence="6">Binds 1 heme c group covalently per subunit.</text>
</comment>
<keyword evidence="3 6" id="KW-0479">Metal-binding</keyword>
<dbReference type="Pfam" id="PF00034">
    <property type="entry name" value="Cytochrom_C"/>
    <property type="match status" value="1"/>
</dbReference>
<dbReference type="SUPFAM" id="SSF46626">
    <property type="entry name" value="Cytochrome c"/>
    <property type="match status" value="1"/>
</dbReference>
<feature type="chain" id="PRO_5004795679" evidence="7">
    <location>
        <begin position="24"/>
        <end position="112"/>
    </location>
</feature>
<protein>
    <submittedName>
        <fullName evidence="9">Cytochrome c class I</fullName>
    </submittedName>
</protein>
<dbReference type="HOGENOM" id="CLU_133112_3_0_4"/>
<dbReference type="InterPro" id="IPR009056">
    <property type="entry name" value="Cyt_c-like_dom"/>
</dbReference>
<dbReference type="PRINTS" id="PR00606">
    <property type="entry name" value="CYTCHROMECID"/>
</dbReference>
<evidence type="ECO:0000259" key="8">
    <source>
        <dbReference type="PROSITE" id="PS51007"/>
    </source>
</evidence>
<keyword evidence="5 6" id="KW-0408">Iron</keyword>
<dbReference type="Proteomes" id="UP000031637">
    <property type="component" value="Chromosome"/>
</dbReference>
<keyword evidence="4" id="KW-0249">Electron transport</keyword>
<feature type="signal peptide" evidence="7">
    <location>
        <begin position="1"/>
        <end position="23"/>
    </location>
</feature>
<reference evidence="9 10" key="1">
    <citation type="journal article" date="2014" name="Syst. Appl. Microbiol.">
        <title>Complete genomes of freshwater sulfur oxidizers Sulfuricella denitrificans skB26 and Sulfuritalea hydrogenivorans sk43H: genetic insights into the sulfur oxidation pathway of betaproteobacteria.</title>
        <authorList>
            <person name="Watanabe T."/>
            <person name="Kojima H."/>
            <person name="Fukui M."/>
        </authorList>
    </citation>
    <scope>NUCLEOTIDE SEQUENCE [LARGE SCALE GENOMIC DNA]</scope>
    <source>
        <strain evidence="9">DSM22779</strain>
    </source>
</reference>
<dbReference type="RefSeq" id="WP_041096754.1">
    <property type="nucleotide sequence ID" value="NZ_AP012547.1"/>
</dbReference>
<evidence type="ECO:0000256" key="3">
    <source>
        <dbReference type="ARBA" id="ARBA00022723"/>
    </source>
</evidence>
<dbReference type="KEGG" id="shd:SUTH_00443"/>
<feature type="binding site" description="covalent" evidence="6">
    <location>
        <position position="43"/>
    </location>
    <ligand>
        <name>heme c</name>
        <dbReference type="ChEBI" id="CHEBI:61717"/>
    </ligand>
</feature>
<proteinExistence type="predicted"/>
<dbReference type="AlphaFoldDB" id="W0SBI5"/>
<organism evidence="9 10">
    <name type="scientific">Sulfuritalea hydrogenivorans sk43H</name>
    <dbReference type="NCBI Taxonomy" id="1223802"/>
    <lineage>
        <taxon>Bacteria</taxon>
        <taxon>Pseudomonadati</taxon>
        <taxon>Pseudomonadota</taxon>
        <taxon>Betaproteobacteria</taxon>
        <taxon>Nitrosomonadales</taxon>
        <taxon>Sterolibacteriaceae</taxon>
        <taxon>Sulfuritalea</taxon>
    </lineage>
</organism>
<dbReference type="Gene3D" id="1.10.760.10">
    <property type="entry name" value="Cytochrome c-like domain"/>
    <property type="match status" value="1"/>
</dbReference>
<evidence type="ECO:0000256" key="5">
    <source>
        <dbReference type="ARBA" id="ARBA00023004"/>
    </source>
</evidence>
<evidence type="ECO:0000313" key="9">
    <source>
        <dbReference type="EMBL" id="BAO28257.1"/>
    </source>
</evidence>
<dbReference type="GO" id="GO:0009055">
    <property type="term" value="F:electron transfer activity"/>
    <property type="evidence" value="ECO:0007669"/>
    <property type="project" value="InterPro"/>
</dbReference>
<dbReference type="GO" id="GO:0005506">
    <property type="term" value="F:iron ion binding"/>
    <property type="evidence" value="ECO:0007669"/>
    <property type="project" value="InterPro"/>
</dbReference>
<evidence type="ECO:0000256" key="7">
    <source>
        <dbReference type="SAM" id="SignalP"/>
    </source>
</evidence>
<dbReference type="OrthoDB" id="8593494at2"/>
<dbReference type="InterPro" id="IPR036909">
    <property type="entry name" value="Cyt_c-like_dom_sf"/>
</dbReference>
<accession>W0SBI5</accession>
<dbReference type="InterPro" id="IPR002324">
    <property type="entry name" value="Cyt_c_ID"/>
</dbReference>
<keyword evidence="7" id="KW-0732">Signal</keyword>
<gene>
    <name evidence="9" type="ORF">SUTH_00443</name>
</gene>
<dbReference type="EMBL" id="AP012547">
    <property type="protein sequence ID" value="BAO28257.1"/>
    <property type="molecule type" value="Genomic_DNA"/>
</dbReference>
<evidence type="ECO:0000256" key="6">
    <source>
        <dbReference type="PIRSR" id="PIRSR602324-1"/>
    </source>
</evidence>
<name>W0SBI5_9PROT</name>
<evidence type="ECO:0000256" key="4">
    <source>
        <dbReference type="ARBA" id="ARBA00022982"/>
    </source>
</evidence>
<dbReference type="GO" id="GO:0020037">
    <property type="term" value="F:heme binding"/>
    <property type="evidence" value="ECO:0007669"/>
    <property type="project" value="InterPro"/>
</dbReference>
<evidence type="ECO:0000313" key="10">
    <source>
        <dbReference type="Proteomes" id="UP000031637"/>
    </source>
</evidence>
<evidence type="ECO:0000256" key="1">
    <source>
        <dbReference type="ARBA" id="ARBA00022448"/>
    </source>
</evidence>
<keyword evidence="2 6" id="KW-0349">Heme</keyword>
<feature type="domain" description="Cytochrome c" evidence="8">
    <location>
        <begin position="25"/>
        <end position="112"/>
    </location>
</feature>
<sequence length="112" mass="12199">MKKALALAGILLLGMAAYGPARAEADAEAARALAKRNDCFKCHAIDKTKKGPAYSRIATRLKTRPDGVETIIEHITTGPMIQLADGSDEKHRIIDTKDPAELKNLAQWILSF</sequence>
<feature type="binding site" description="covalent" evidence="6">
    <location>
        <position position="39"/>
    </location>
    <ligand>
        <name>heme c</name>
        <dbReference type="ChEBI" id="CHEBI:61717"/>
    </ligand>
</feature>
<keyword evidence="1" id="KW-0813">Transport</keyword>
<keyword evidence="10" id="KW-1185">Reference proteome</keyword>